<name>A0A4Z2BQY8_9TELE</name>
<dbReference type="PROSITE" id="PS50203">
    <property type="entry name" value="CALPAIN_CAT"/>
    <property type="match status" value="1"/>
</dbReference>
<feature type="compositionally biased region" description="Polar residues" evidence="2">
    <location>
        <begin position="506"/>
        <end position="515"/>
    </location>
</feature>
<reference evidence="5 6" key="1">
    <citation type="submission" date="2019-04" db="EMBL/GenBank/DDBJ databases">
        <title>The sequence and de novo assembly of Takifugu bimaculatus genome using PacBio and Hi-C technologies.</title>
        <authorList>
            <person name="Xu P."/>
            <person name="Liu B."/>
            <person name="Zhou Z."/>
        </authorList>
    </citation>
    <scope>NUCLEOTIDE SEQUENCE [LARGE SCALE GENOMIC DNA]</scope>
    <source>
        <strain evidence="5">TB-2018</strain>
        <tissue evidence="5">Muscle</tissue>
    </source>
</reference>
<feature type="compositionally biased region" description="Low complexity" evidence="2">
    <location>
        <begin position="1394"/>
        <end position="1410"/>
    </location>
</feature>
<dbReference type="InterPro" id="IPR054095">
    <property type="entry name" value="Androglobin_V"/>
</dbReference>
<feature type="region of interest" description="Disordered" evidence="2">
    <location>
        <begin position="336"/>
        <end position="367"/>
    </location>
</feature>
<dbReference type="EMBL" id="SWLE01000011">
    <property type="protein sequence ID" value="TNM94681.1"/>
    <property type="molecule type" value="Genomic_DNA"/>
</dbReference>
<dbReference type="Pfam" id="PF22070">
    <property type="entry name" value="Androglobin_V"/>
    <property type="match status" value="1"/>
</dbReference>
<sequence length="1549" mass="174080">MFCCNDIKRIVSRESFRSPLPAQLNASLLSNSKLKRAARRENQTSVSYFEHFWDTYCVNLANLARCLSHNQRKRSRCPVECLYQKQPPPARAWDQDPDSLSGLSGVMSRSARRNGTQATRVHNAPYFEDPEGKLSLPALLNVHSWKRPTDFIINKAPLVVEDHSTFDLIASSEHLLCSELMRWIIAEIYIVWNVCNCTPSGEDGWRPWEHIYSLCKPMNGHLPLYNSYGKYVIRLYWMGCWRKITVDDSMPFSEANQLLLPASACQSELWPMLLAKALLKVANTNIGPESCGKMGELNFIHMLTGWIPEVRTITSLHVKETWDFLRGSVPEFQHPDERLSEMKPPAAAPAAEREPGFNKSPLPGPERSKGSAEIVVCASYYPLHPYGSSCGIGRMNVSSEVLRQYGLSLLHSHIVLLTRTRACPLEQPVQPPPVPRWKLIRMPKKTVITDEPQEPPLSKAKQFIEVASPFLSCVKINAGQDMELLKTKTWCPKKCISTHDFPDLEGQQSAQQRPSYGSPLVSISEREETDCEEAAEPDGAGWTTNTPNSAADNMEVTAEVDQKDVDSISSDQPQNPNTNFEREESSAPVKCALQEVWVDLDDFAKCFHSLLVFHKAQTYPHQTQASQFKSSVLSKAAIDTISPGSSTHSLTTGSSFKSAVASPDCPEVRGTHYLCVDSVESSQLLISFSALLLWGDTPGDKTEISHAARGSAVLIALPYTWKSLQLQLPHLTIKTTCSKAAMLDLPPGRHVLYFCAKAAVGYHLHLCSMTPFIFGDEETIMSNLTKESALFMDQALSILRTLSRVVSSFSDEQQQLAARRMLQKTHRPQHISTSLRKLDSVFSRAVYHMIHGALGRKLTAEERFAVCSLTADPSLLYTDPKEHSPTLNETAPPESWRDRQPTDTEVKAVTTLQAAVKGCLVRGIVCACKPGTEKNLSASKILSDMWPKVESDVVKHAARLLWSIIDHSEKKAEWYRCLQDEWSRITFADYSVPVPTTATSWILLFREVFLVEEEMLLAPKIFSPIPHYLLHVINNDTGEELDMLFNKAAPHIYQPNERGYTFVAEAVIPDSLPVSAKWRMRLIGEKELLPKLSHEPPLSTFSVREFQDYYIPDKKSIICRYSVQVRADVLATVQFQTSKPDVTIRLTVLDQEREETSKMGKGRVTIPAFFFLANNNQNFSAEKKQEASSTQEEGVKVSDASKQRPWDDGTAGASESSSERPQPPTEPLDHKYVVSAEVLHKSWPMDGSELTFVQNLSESRRNETRVNENPFSSPADTVKHDGKAPASSKAKSRKGKSGVLSKTNSKAAMQELDVTKPHWTLRVVVDQSRTESIDVMKDLERLDQITAVKKAWEMAEPGRYAKALQSRLKFLNQVQRPTTDESPSDVDQKTDPASSRSQSSPSHSLSNQNLINLSSSCPRLDYTPFIRRQKDSPVLDESNMEELRQKECLQKIQTYRLVRENMLEQQKQQRLNRKELMTHQLDNYEKMQAAMWQEGLRLCEALKDFSCGQTVATEEETAAEAPGEVQNGGEEEPPTPAPPRQPKKNSKKR</sequence>
<feature type="region of interest" description="Disordered" evidence="2">
    <location>
        <begin position="1374"/>
        <end position="1410"/>
    </location>
</feature>
<feature type="compositionally biased region" description="Polar residues" evidence="2">
    <location>
        <begin position="567"/>
        <end position="579"/>
    </location>
</feature>
<evidence type="ECO:0000313" key="6">
    <source>
        <dbReference type="Proteomes" id="UP000516260"/>
    </source>
</evidence>
<keyword evidence="6" id="KW-1185">Reference proteome</keyword>
<dbReference type="CDD" id="cd22307">
    <property type="entry name" value="Adgb_C_mid-like"/>
    <property type="match status" value="1"/>
</dbReference>
<dbReference type="PROSITE" id="PS52042">
    <property type="entry name" value="GLOBIN_CP_ADGB"/>
    <property type="match status" value="1"/>
</dbReference>
<dbReference type="Proteomes" id="UP000516260">
    <property type="component" value="Chromosome 19"/>
</dbReference>
<feature type="region of interest" description="Disordered" evidence="2">
    <location>
        <begin position="1511"/>
        <end position="1549"/>
    </location>
</feature>
<feature type="compositionally biased region" description="Basic and acidic residues" evidence="2">
    <location>
        <begin position="1193"/>
        <end position="1207"/>
    </location>
</feature>
<dbReference type="Pfam" id="PF22069">
    <property type="entry name" value="Androglobin_IV"/>
    <property type="match status" value="1"/>
</dbReference>
<protein>
    <submittedName>
        <fullName evidence="5">Uncharacterized protein</fullName>
    </submittedName>
</protein>
<dbReference type="InterPro" id="IPR057249">
    <property type="entry name" value="Globin_CP_ADGB"/>
</dbReference>
<feature type="compositionally biased region" description="Acidic residues" evidence="2">
    <location>
        <begin position="527"/>
        <end position="536"/>
    </location>
</feature>
<comment type="caution">
    <text evidence="5">The sequence shown here is derived from an EMBL/GenBank/DDBJ whole genome shotgun (WGS) entry which is preliminary data.</text>
</comment>
<feature type="region of interest" description="Disordered" evidence="2">
    <location>
        <begin position="878"/>
        <end position="901"/>
    </location>
</feature>
<feature type="region of interest" description="Disordered" evidence="2">
    <location>
        <begin position="1258"/>
        <end position="1304"/>
    </location>
</feature>
<accession>A0A4Z2BQY8</accession>
<dbReference type="PANTHER" id="PTHR46298">
    <property type="entry name" value="ANDROGLOBIN"/>
    <property type="match status" value="1"/>
</dbReference>
<gene>
    <name evidence="5" type="ORF">fugu_017440</name>
</gene>
<dbReference type="Pfam" id="PF00648">
    <property type="entry name" value="Peptidase_C2"/>
    <property type="match status" value="1"/>
</dbReference>
<dbReference type="SUPFAM" id="SSF54001">
    <property type="entry name" value="Cysteine proteinases"/>
    <property type="match status" value="1"/>
</dbReference>
<dbReference type="InterPro" id="IPR001300">
    <property type="entry name" value="Peptidase_C2_calpain_cat"/>
</dbReference>
<dbReference type="InterPro" id="IPR053033">
    <property type="entry name" value="Androglobin-like"/>
</dbReference>
<dbReference type="PANTHER" id="PTHR46298:SF1">
    <property type="entry name" value="ANDROGLOBIN"/>
    <property type="match status" value="1"/>
</dbReference>
<dbReference type="InterPro" id="IPR038765">
    <property type="entry name" value="Papain-like_cys_pep_sf"/>
</dbReference>
<proteinExistence type="predicted"/>
<feature type="domain" description="Globin" evidence="4">
    <location>
        <begin position="765"/>
        <end position="967"/>
    </location>
</feature>
<evidence type="ECO:0000259" key="4">
    <source>
        <dbReference type="PROSITE" id="PS52042"/>
    </source>
</evidence>
<feature type="domain" description="Calpain catalytic" evidence="3">
    <location>
        <begin position="144"/>
        <end position="309"/>
    </location>
</feature>
<evidence type="ECO:0000259" key="3">
    <source>
        <dbReference type="PROSITE" id="PS50203"/>
    </source>
</evidence>
<dbReference type="Pfam" id="PF22068">
    <property type="entry name" value="Androglobin_II"/>
    <property type="match status" value="1"/>
</dbReference>
<feature type="compositionally biased region" description="Polar residues" evidence="2">
    <location>
        <begin position="542"/>
        <end position="551"/>
    </location>
</feature>
<feature type="region of interest" description="Disordered" evidence="2">
    <location>
        <begin position="505"/>
        <end position="585"/>
    </location>
</feature>
<comment type="caution">
    <text evidence="1">Lacks conserved residue(s) required for the propagation of feature annotation.</text>
</comment>
<feature type="region of interest" description="Disordered" evidence="2">
    <location>
        <begin position="1181"/>
        <end position="1229"/>
    </location>
</feature>
<organism evidence="5 6">
    <name type="scientific">Takifugu bimaculatus</name>
    <dbReference type="NCBI Taxonomy" id="433685"/>
    <lineage>
        <taxon>Eukaryota</taxon>
        <taxon>Metazoa</taxon>
        <taxon>Chordata</taxon>
        <taxon>Craniata</taxon>
        <taxon>Vertebrata</taxon>
        <taxon>Euteleostomi</taxon>
        <taxon>Actinopterygii</taxon>
        <taxon>Neopterygii</taxon>
        <taxon>Teleostei</taxon>
        <taxon>Neoteleostei</taxon>
        <taxon>Acanthomorphata</taxon>
        <taxon>Eupercaria</taxon>
        <taxon>Tetraodontiformes</taxon>
        <taxon>Tetradontoidea</taxon>
        <taxon>Tetraodontidae</taxon>
        <taxon>Takifugu</taxon>
    </lineage>
</organism>
<dbReference type="InterPro" id="IPR054094">
    <property type="entry name" value="Androglobin_IV"/>
</dbReference>
<dbReference type="InterPro" id="IPR054093">
    <property type="entry name" value="Androglobin_II"/>
</dbReference>
<evidence type="ECO:0000256" key="2">
    <source>
        <dbReference type="SAM" id="MobiDB-lite"/>
    </source>
</evidence>
<dbReference type="GO" id="GO:0006508">
    <property type="term" value="P:proteolysis"/>
    <property type="evidence" value="ECO:0007669"/>
    <property type="project" value="InterPro"/>
</dbReference>
<evidence type="ECO:0000313" key="5">
    <source>
        <dbReference type="EMBL" id="TNM94681.1"/>
    </source>
</evidence>
<dbReference type="SMART" id="SM00230">
    <property type="entry name" value="CysPc"/>
    <property type="match status" value="1"/>
</dbReference>
<dbReference type="GO" id="GO:0004198">
    <property type="term" value="F:calcium-dependent cysteine-type endopeptidase activity"/>
    <property type="evidence" value="ECO:0007669"/>
    <property type="project" value="InterPro"/>
</dbReference>
<evidence type="ECO:0000256" key="1">
    <source>
        <dbReference type="PROSITE-ProRule" id="PRU00239"/>
    </source>
</evidence>